<protein>
    <submittedName>
        <fullName evidence="2">Uncharacterized protein</fullName>
    </submittedName>
</protein>
<dbReference type="EMBL" id="JBEDUW010000003">
    <property type="protein sequence ID" value="KAK9938504.1"/>
    <property type="molecule type" value="Genomic_DNA"/>
</dbReference>
<reference evidence="2 3" key="1">
    <citation type="journal article" date="2023" name="G3 (Bethesda)">
        <title>A chromosome-length genome assembly and annotation of blackberry (Rubus argutus, cv. 'Hillquist').</title>
        <authorList>
            <person name="Bruna T."/>
            <person name="Aryal R."/>
            <person name="Dudchenko O."/>
            <person name="Sargent D.J."/>
            <person name="Mead D."/>
            <person name="Buti M."/>
            <person name="Cavallini A."/>
            <person name="Hytonen T."/>
            <person name="Andres J."/>
            <person name="Pham M."/>
            <person name="Weisz D."/>
            <person name="Mascagni F."/>
            <person name="Usai G."/>
            <person name="Natali L."/>
            <person name="Bassil N."/>
            <person name="Fernandez G.E."/>
            <person name="Lomsadze A."/>
            <person name="Armour M."/>
            <person name="Olukolu B."/>
            <person name="Poorten T."/>
            <person name="Britton C."/>
            <person name="Davik J."/>
            <person name="Ashrafi H."/>
            <person name="Aiden E.L."/>
            <person name="Borodovsky M."/>
            <person name="Worthington M."/>
        </authorList>
    </citation>
    <scope>NUCLEOTIDE SEQUENCE [LARGE SCALE GENOMIC DNA]</scope>
    <source>
        <strain evidence="2">PI 553951</strain>
    </source>
</reference>
<proteinExistence type="predicted"/>
<name>A0AAW1XRG0_RUBAR</name>
<feature type="region of interest" description="Disordered" evidence="1">
    <location>
        <begin position="23"/>
        <end position="105"/>
    </location>
</feature>
<dbReference type="Proteomes" id="UP001457282">
    <property type="component" value="Unassembled WGS sequence"/>
</dbReference>
<evidence type="ECO:0000313" key="2">
    <source>
        <dbReference type="EMBL" id="KAK9938504.1"/>
    </source>
</evidence>
<gene>
    <name evidence="2" type="ORF">M0R45_015237</name>
</gene>
<sequence>MAADYEAPSFSLGLDFGFESELQTAAPANSSPSPAVRIDSDAEQEIGPGLDPDIRPQSPRPLKRLKRGLPEKLEQTTPFCRIEDDDIEDFSSPENTIQADVHRSTQYQTSCSSSKVPLRGSGILTSQSSCHSIGRKKNQVSEFPASVSLEASRQEYVFPKLTTSPLRRFQLIDSDSDSDDPSVSHSVSRVTSKVDSSSKKQHTNPGHSATTSGTNKNLSTSMPEDVDLWKNFSPIKKFNIPTPALDEVCQEYFQSVKDKTNQNLERDTYLRTNEKFHETTPSSQDVEQLWNVADPLPPAHHYFFHDDPKIQKLVRNRLPNFIPLGAVNVSGNQQNGASVIDYIGQFSNGEASKQNVNRRRNISNISNVEEVLHGSGSWVNPKGKATEKGSVKRSVNKGRNKSAKSNSGNVEHASGNWVEPRISASKKRIQANAESSGEWYTPSQSGQAGGHWYTGPGGRKVYVSKTGQELTGRTAYRLYSKESGKRPVKARKGKAKK</sequence>
<feature type="region of interest" description="Disordered" evidence="1">
    <location>
        <begin position="172"/>
        <end position="222"/>
    </location>
</feature>
<feature type="region of interest" description="Disordered" evidence="1">
    <location>
        <begin position="474"/>
        <end position="497"/>
    </location>
</feature>
<dbReference type="PANTHER" id="PTHR38371">
    <property type="entry name" value="RHO GTPASE-ACTIVATING PROTEIN"/>
    <property type="match status" value="1"/>
</dbReference>
<feature type="compositionally biased region" description="Polar residues" evidence="1">
    <location>
        <begin position="203"/>
        <end position="222"/>
    </location>
</feature>
<dbReference type="AlphaFoldDB" id="A0AAW1XRG0"/>
<feature type="compositionally biased region" description="Basic residues" evidence="1">
    <location>
        <begin position="486"/>
        <end position="497"/>
    </location>
</feature>
<feature type="region of interest" description="Disordered" evidence="1">
    <location>
        <begin position="376"/>
        <end position="459"/>
    </location>
</feature>
<dbReference type="PANTHER" id="PTHR38371:SF1">
    <property type="entry name" value="RHO GTPASE-ACTIVATING PROTEIN"/>
    <property type="match status" value="1"/>
</dbReference>
<feature type="compositionally biased region" description="Low complexity" evidence="1">
    <location>
        <begin position="25"/>
        <end position="35"/>
    </location>
</feature>
<accession>A0AAW1XRG0</accession>
<evidence type="ECO:0000256" key="1">
    <source>
        <dbReference type="SAM" id="MobiDB-lite"/>
    </source>
</evidence>
<evidence type="ECO:0000313" key="3">
    <source>
        <dbReference type="Proteomes" id="UP001457282"/>
    </source>
</evidence>
<comment type="caution">
    <text evidence="2">The sequence shown here is derived from an EMBL/GenBank/DDBJ whole genome shotgun (WGS) entry which is preliminary data.</text>
</comment>
<organism evidence="2 3">
    <name type="scientific">Rubus argutus</name>
    <name type="common">Southern blackberry</name>
    <dbReference type="NCBI Taxonomy" id="59490"/>
    <lineage>
        <taxon>Eukaryota</taxon>
        <taxon>Viridiplantae</taxon>
        <taxon>Streptophyta</taxon>
        <taxon>Embryophyta</taxon>
        <taxon>Tracheophyta</taxon>
        <taxon>Spermatophyta</taxon>
        <taxon>Magnoliopsida</taxon>
        <taxon>eudicotyledons</taxon>
        <taxon>Gunneridae</taxon>
        <taxon>Pentapetalae</taxon>
        <taxon>rosids</taxon>
        <taxon>fabids</taxon>
        <taxon>Rosales</taxon>
        <taxon>Rosaceae</taxon>
        <taxon>Rosoideae</taxon>
        <taxon>Rosoideae incertae sedis</taxon>
        <taxon>Rubus</taxon>
    </lineage>
</organism>
<feature type="compositionally biased region" description="Polar residues" evidence="1">
    <location>
        <begin position="92"/>
        <end position="105"/>
    </location>
</feature>
<keyword evidence="3" id="KW-1185">Reference proteome</keyword>